<proteinExistence type="inferred from homology"/>
<accession>A0AAV8U6U8</accession>
<evidence type="ECO:0000256" key="2">
    <source>
        <dbReference type="ARBA" id="ARBA00004191"/>
    </source>
</evidence>
<dbReference type="Proteomes" id="UP001159364">
    <property type="component" value="Linkage Group LG01"/>
</dbReference>
<evidence type="ECO:0000313" key="7">
    <source>
        <dbReference type="EMBL" id="KAJ8773904.1"/>
    </source>
</evidence>
<dbReference type="GO" id="GO:0071555">
    <property type="term" value="P:cell wall organization"/>
    <property type="evidence" value="ECO:0007669"/>
    <property type="project" value="UniProtKB-KW"/>
</dbReference>
<comment type="subcellular location">
    <subcellularLocation>
        <location evidence="2 6">Secreted</location>
        <location evidence="2 6">Cell wall</location>
    </subcellularLocation>
</comment>
<name>A0AAV8U6U8_9ROSI</name>
<evidence type="ECO:0000256" key="3">
    <source>
        <dbReference type="ARBA" id="ARBA00005784"/>
    </source>
</evidence>
<reference evidence="7 8" key="1">
    <citation type="submission" date="2021-09" db="EMBL/GenBank/DDBJ databases">
        <title>Genomic insights and catalytic innovation underlie evolution of tropane alkaloids biosynthesis.</title>
        <authorList>
            <person name="Wang Y.-J."/>
            <person name="Tian T."/>
            <person name="Huang J.-P."/>
            <person name="Huang S.-X."/>
        </authorList>
    </citation>
    <scope>NUCLEOTIDE SEQUENCE [LARGE SCALE GENOMIC DNA]</scope>
    <source>
        <strain evidence="7">KIB-2018</strain>
        <tissue evidence="7">Leaf</tissue>
    </source>
</reference>
<evidence type="ECO:0000256" key="6">
    <source>
        <dbReference type="RuleBase" id="RU363114"/>
    </source>
</evidence>
<comment type="caution">
    <text evidence="7">The sequence shown here is derived from an EMBL/GenBank/DDBJ whole genome shotgun (WGS) entry which is preliminary data.</text>
</comment>
<dbReference type="PANTHER" id="PTHR21562:SF93">
    <property type="entry name" value="PECTIN ACETYLESTERASE 8"/>
    <property type="match status" value="1"/>
</dbReference>
<keyword evidence="4 6" id="KW-0134">Cell wall</keyword>
<evidence type="ECO:0000256" key="1">
    <source>
        <dbReference type="ARBA" id="ARBA00003534"/>
    </source>
</evidence>
<gene>
    <name evidence="7" type="ORF">K2173_009335</name>
</gene>
<evidence type="ECO:0000313" key="8">
    <source>
        <dbReference type="Proteomes" id="UP001159364"/>
    </source>
</evidence>
<dbReference type="Pfam" id="PF03283">
    <property type="entry name" value="PAE"/>
    <property type="match status" value="1"/>
</dbReference>
<keyword evidence="6" id="KW-0378">Hydrolase</keyword>
<evidence type="ECO:0000256" key="5">
    <source>
        <dbReference type="ARBA" id="ARBA00023316"/>
    </source>
</evidence>
<dbReference type="PANTHER" id="PTHR21562">
    <property type="entry name" value="NOTUM-RELATED"/>
    <property type="match status" value="1"/>
</dbReference>
<comment type="similarity">
    <text evidence="3 6">Belongs to the pectinacetylesterase family.</text>
</comment>
<dbReference type="AlphaFoldDB" id="A0AAV8U6U8"/>
<dbReference type="GO" id="GO:0009505">
    <property type="term" value="C:plant-type cell wall"/>
    <property type="evidence" value="ECO:0007669"/>
    <property type="project" value="TreeGrafter"/>
</dbReference>
<keyword evidence="6" id="KW-0964">Secreted</keyword>
<keyword evidence="5 6" id="KW-0961">Cell wall biogenesis/degradation</keyword>
<protein>
    <recommendedName>
        <fullName evidence="6">Pectin acetylesterase</fullName>
        <ecNumber evidence="6">3.1.1.-</ecNumber>
    </recommendedName>
</protein>
<organism evidence="7 8">
    <name type="scientific">Erythroxylum novogranatense</name>
    <dbReference type="NCBI Taxonomy" id="1862640"/>
    <lineage>
        <taxon>Eukaryota</taxon>
        <taxon>Viridiplantae</taxon>
        <taxon>Streptophyta</taxon>
        <taxon>Embryophyta</taxon>
        <taxon>Tracheophyta</taxon>
        <taxon>Spermatophyta</taxon>
        <taxon>Magnoliopsida</taxon>
        <taxon>eudicotyledons</taxon>
        <taxon>Gunneridae</taxon>
        <taxon>Pentapetalae</taxon>
        <taxon>rosids</taxon>
        <taxon>fabids</taxon>
        <taxon>Malpighiales</taxon>
        <taxon>Erythroxylaceae</taxon>
        <taxon>Erythroxylum</taxon>
    </lineage>
</organism>
<keyword evidence="8" id="KW-1185">Reference proteome</keyword>
<sequence>MFCTCQGSHTHSLPTISISGFCSRRMIGSTPSRWLNLLACLLLFLKTEGLFVEITYVTSAVAKGAVCLDGSPPAYHLDRGSGTGINNWLVHFEGGGWCNNVTSCLERKNTRLGSSRQMDKEIAFSGIMSNVEQSNPDFHNWNRVKIRYCDGSSFTGDVQAVNPATNLHFRGARIWLAVVEDLLAKGMKNAKNALLSGCSAGGLASILHCDSFRALLPVGTKAKCLSDAGYFINTRDISGAPHIQSYFSDVVTTHGSIKNLPPSCTSRLKPSLCFFPQYLASQIQTPLFILNAAYDSWQIRNILAPGVDDPSGSWKACKLDISSCSPVQLNIMQDFRLQFLSTLYRSANSSARGLYIDSCFIHCQTEKQETWFMADSPMLNNTKIAKAVGDWFYDRTPFQQIDCPYPCNPTCLNSGIDHQLQPER</sequence>
<dbReference type="EMBL" id="JAIWQS010000001">
    <property type="protein sequence ID" value="KAJ8773904.1"/>
    <property type="molecule type" value="Genomic_DNA"/>
</dbReference>
<dbReference type="InterPro" id="IPR004963">
    <property type="entry name" value="PAE/NOTUM"/>
</dbReference>
<comment type="function">
    <text evidence="1 6">Hydrolyzes acetyl esters in homogalacturonan regions of pectin. In type I primary cell wall, galacturonic acid residues of pectin can be acetylated at the O-2 and O-3 positions. Decreasing the degree of acetylation of pectin gels in vitro alters their physical properties.</text>
</comment>
<dbReference type="EC" id="3.1.1.-" evidence="6"/>
<dbReference type="GO" id="GO:0052793">
    <property type="term" value="F:pectin acetylesterase activity"/>
    <property type="evidence" value="ECO:0007669"/>
    <property type="project" value="TreeGrafter"/>
</dbReference>
<evidence type="ECO:0000256" key="4">
    <source>
        <dbReference type="ARBA" id="ARBA00022512"/>
    </source>
</evidence>